<comment type="similarity">
    <text evidence="2 6">Belongs to the FPP/GGPP synthase family.</text>
</comment>
<evidence type="ECO:0000256" key="6">
    <source>
        <dbReference type="RuleBase" id="RU004466"/>
    </source>
</evidence>
<dbReference type="Gene3D" id="1.10.600.10">
    <property type="entry name" value="Farnesyl Diphosphate Synthase"/>
    <property type="match status" value="1"/>
</dbReference>
<keyword evidence="5" id="KW-0460">Magnesium</keyword>
<dbReference type="InterPro" id="IPR008949">
    <property type="entry name" value="Isoprenoid_synthase_dom_sf"/>
</dbReference>
<comment type="cofactor">
    <cofactor evidence="1">
        <name>Mg(2+)</name>
        <dbReference type="ChEBI" id="CHEBI:18420"/>
    </cofactor>
</comment>
<dbReference type="InterPro" id="IPR033749">
    <property type="entry name" value="Polyprenyl_synt_CS"/>
</dbReference>
<accession>A0A9X4RUL9</accession>
<evidence type="ECO:0000256" key="1">
    <source>
        <dbReference type="ARBA" id="ARBA00001946"/>
    </source>
</evidence>
<sequence>MAKIVNQIKAPISEEMKIFESKFYGAMKTNVSLLDRIMQYIVRRKGKQMRPMFVFLTAKLVGETTERTYRGASMIELIHTATLVHDDVVDDSDMRRGFFSINALWQNKIAVLVGDYLLSKSVLLATENKDFDLLTVVSTAIREMSEGELLQIEKARNLDITEEIYFEIIRQKTATLIAACCEAGARSVGCSEEMAAKMNRFGELVGIAFQIKDDLFDYTSTNIIGKPIGIDIKEQKMTLPLIYSINTANKSEKRWLIRSVKKHNHNKKRVNEVIEYVKSHGGLNYARQAMYDYRDKALRILDEFPDSEAKTSLTTLLNYVVERKH</sequence>
<dbReference type="GO" id="GO:0004659">
    <property type="term" value="F:prenyltransferase activity"/>
    <property type="evidence" value="ECO:0007669"/>
    <property type="project" value="InterPro"/>
</dbReference>
<comment type="caution">
    <text evidence="7">The sequence shown here is derived from an EMBL/GenBank/DDBJ whole genome shotgun (WGS) entry which is preliminary data.</text>
</comment>
<evidence type="ECO:0000256" key="2">
    <source>
        <dbReference type="ARBA" id="ARBA00006706"/>
    </source>
</evidence>
<dbReference type="PANTHER" id="PTHR12001">
    <property type="entry name" value="GERANYLGERANYL PYROPHOSPHATE SYNTHASE"/>
    <property type="match status" value="1"/>
</dbReference>
<dbReference type="PROSITE" id="PS00723">
    <property type="entry name" value="POLYPRENYL_SYNTHASE_1"/>
    <property type="match status" value="1"/>
</dbReference>
<dbReference type="Proteomes" id="UP001152599">
    <property type="component" value="Unassembled WGS sequence"/>
</dbReference>
<dbReference type="SFLD" id="SFLDS00005">
    <property type="entry name" value="Isoprenoid_Synthase_Type_I"/>
    <property type="match status" value="1"/>
</dbReference>
<dbReference type="GO" id="GO:0008299">
    <property type="term" value="P:isoprenoid biosynthetic process"/>
    <property type="evidence" value="ECO:0007669"/>
    <property type="project" value="InterPro"/>
</dbReference>
<dbReference type="PANTHER" id="PTHR12001:SF69">
    <property type="entry name" value="ALL TRANS-POLYPRENYL-DIPHOSPHATE SYNTHASE PDSS1"/>
    <property type="match status" value="1"/>
</dbReference>
<proteinExistence type="inferred from homology"/>
<keyword evidence="4" id="KW-0479">Metal-binding</keyword>
<dbReference type="PROSITE" id="PS00444">
    <property type="entry name" value="POLYPRENYL_SYNTHASE_2"/>
    <property type="match status" value="1"/>
</dbReference>
<gene>
    <name evidence="7" type="ORF">NMK71_00560</name>
</gene>
<evidence type="ECO:0000256" key="3">
    <source>
        <dbReference type="ARBA" id="ARBA00022679"/>
    </source>
</evidence>
<dbReference type="RefSeq" id="WP_304416365.1">
    <property type="nucleotide sequence ID" value="NZ_JANAIE010000002.1"/>
</dbReference>
<dbReference type="SUPFAM" id="SSF48576">
    <property type="entry name" value="Terpenoid synthases"/>
    <property type="match status" value="1"/>
</dbReference>
<evidence type="ECO:0000256" key="4">
    <source>
        <dbReference type="ARBA" id="ARBA00022723"/>
    </source>
</evidence>
<dbReference type="AlphaFoldDB" id="A0A9X4RUL9"/>
<dbReference type="Pfam" id="PF00348">
    <property type="entry name" value="polyprenyl_synt"/>
    <property type="match status" value="1"/>
</dbReference>
<dbReference type="InterPro" id="IPR000092">
    <property type="entry name" value="Polyprenyl_synt"/>
</dbReference>
<organism evidence="7 8">
    <name type="scientific">Profundicola chukchiensis</name>
    <dbReference type="NCBI Taxonomy" id="2961959"/>
    <lineage>
        <taxon>Bacteria</taxon>
        <taxon>Pseudomonadati</taxon>
        <taxon>Bacteroidota</taxon>
        <taxon>Flavobacteriia</taxon>
        <taxon>Flavobacteriales</taxon>
        <taxon>Weeksellaceae</taxon>
        <taxon>Profundicola</taxon>
    </lineage>
</organism>
<dbReference type="GO" id="GO:0046872">
    <property type="term" value="F:metal ion binding"/>
    <property type="evidence" value="ECO:0007669"/>
    <property type="project" value="UniProtKB-KW"/>
</dbReference>
<protein>
    <submittedName>
        <fullName evidence="7">Polyprenyl synthetase family protein</fullName>
    </submittedName>
</protein>
<keyword evidence="3 6" id="KW-0808">Transferase</keyword>
<evidence type="ECO:0000313" key="7">
    <source>
        <dbReference type="EMBL" id="MDG4944895.1"/>
    </source>
</evidence>
<name>A0A9X4RUL9_9FLAO</name>
<dbReference type="EMBL" id="JANCMU010000001">
    <property type="protein sequence ID" value="MDG4944895.1"/>
    <property type="molecule type" value="Genomic_DNA"/>
</dbReference>
<evidence type="ECO:0000313" key="8">
    <source>
        <dbReference type="Proteomes" id="UP001152599"/>
    </source>
</evidence>
<keyword evidence="8" id="KW-1185">Reference proteome</keyword>
<dbReference type="CDD" id="cd00685">
    <property type="entry name" value="Trans_IPPS_HT"/>
    <property type="match status" value="1"/>
</dbReference>
<evidence type="ECO:0000256" key="5">
    <source>
        <dbReference type="ARBA" id="ARBA00022842"/>
    </source>
</evidence>
<reference evidence="7" key="1">
    <citation type="submission" date="2022-07" db="EMBL/GenBank/DDBJ databases">
        <title>Description and genome-wide analysis of Profundicola chukchiensis gen. nov., sp. nov., marine bacteria isolated from bottom sediments of the Chukchi Sea.</title>
        <authorList>
            <person name="Romanenko L."/>
            <person name="Otstavnykh N."/>
            <person name="Kurilenko V."/>
            <person name="Eremeev V."/>
            <person name="Velansky P."/>
            <person name="Mikhailov V."/>
            <person name="Isaeva M."/>
        </authorList>
    </citation>
    <scope>NUCLEOTIDE SEQUENCE</scope>
    <source>
        <strain evidence="7">KMM 9713</strain>
    </source>
</reference>